<evidence type="ECO:0000256" key="1">
    <source>
        <dbReference type="SAM" id="SignalP"/>
    </source>
</evidence>
<proteinExistence type="predicted"/>
<keyword evidence="3" id="KW-1185">Reference proteome</keyword>
<protein>
    <recommendedName>
        <fullName evidence="4">DUF3060 domain-containing protein</fullName>
    </recommendedName>
</protein>
<name>A0A7W7CIL4_9PSEU</name>
<keyword evidence="1" id="KW-0732">Signal</keyword>
<evidence type="ECO:0000313" key="2">
    <source>
        <dbReference type="EMBL" id="MBB4681957.1"/>
    </source>
</evidence>
<feature type="chain" id="PRO_5030753148" description="DUF3060 domain-containing protein" evidence="1">
    <location>
        <begin position="31"/>
        <end position="107"/>
    </location>
</feature>
<reference evidence="2 3" key="1">
    <citation type="submission" date="2020-08" db="EMBL/GenBank/DDBJ databases">
        <title>Sequencing the genomes of 1000 actinobacteria strains.</title>
        <authorList>
            <person name="Klenk H.-P."/>
        </authorList>
    </citation>
    <scope>NUCLEOTIDE SEQUENCE [LARGE SCALE GENOMIC DNA]</scope>
    <source>
        <strain evidence="2 3">DSM 44230</strain>
    </source>
</reference>
<sequence length="107" mass="10490">MRNVTRILAAGTSALALSAGLLLTGGIASAAPAGTATAQSAEFSFSGATVLEATTKKLKLKLTSGSTVDVTLGKNTKIEGTVAVGGKVNVKGISIAGSLLASFVIAR</sequence>
<evidence type="ECO:0000313" key="3">
    <source>
        <dbReference type="Proteomes" id="UP000533598"/>
    </source>
</evidence>
<gene>
    <name evidence="2" type="ORF">HNR67_008075</name>
</gene>
<dbReference type="Proteomes" id="UP000533598">
    <property type="component" value="Unassembled WGS sequence"/>
</dbReference>
<evidence type="ECO:0008006" key="4">
    <source>
        <dbReference type="Google" id="ProtNLM"/>
    </source>
</evidence>
<organism evidence="2 3">
    <name type="scientific">Crossiella cryophila</name>
    <dbReference type="NCBI Taxonomy" id="43355"/>
    <lineage>
        <taxon>Bacteria</taxon>
        <taxon>Bacillati</taxon>
        <taxon>Actinomycetota</taxon>
        <taxon>Actinomycetes</taxon>
        <taxon>Pseudonocardiales</taxon>
        <taxon>Pseudonocardiaceae</taxon>
        <taxon>Crossiella</taxon>
    </lineage>
</organism>
<comment type="caution">
    <text evidence="2">The sequence shown here is derived from an EMBL/GenBank/DDBJ whole genome shotgun (WGS) entry which is preliminary data.</text>
</comment>
<accession>A0A7W7CIL4</accession>
<feature type="signal peptide" evidence="1">
    <location>
        <begin position="1"/>
        <end position="30"/>
    </location>
</feature>
<dbReference type="RefSeq" id="WP_185008902.1">
    <property type="nucleotide sequence ID" value="NZ_BAAAUI010000034.1"/>
</dbReference>
<dbReference type="EMBL" id="JACHMH010000001">
    <property type="protein sequence ID" value="MBB4681957.1"/>
    <property type="molecule type" value="Genomic_DNA"/>
</dbReference>
<dbReference type="AlphaFoldDB" id="A0A7W7CIL4"/>